<protein>
    <submittedName>
        <fullName evidence="6">Integrase</fullName>
    </submittedName>
</protein>
<evidence type="ECO:0000256" key="1">
    <source>
        <dbReference type="ARBA" id="ARBA00008857"/>
    </source>
</evidence>
<dbReference type="InterPro" id="IPR010998">
    <property type="entry name" value="Integrase_recombinase_N"/>
</dbReference>
<dbReference type="RefSeq" id="WP_039219095.1">
    <property type="nucleotide sequence ID" value="NZ_JWLW01000012.1"/>
</dbReference>
<dbReference type="OrthoDB" id="102994at2"/>
<keyword evidence="4" id="KW-0233">DNA recombination</keyword>
<dbReference type="GO" id="GO:0003677">
    <property type="term" value="F:DNA binding"/>
    <property type="evidence" value="ECO:0007669"/>
    <property type="project" value="UniProtKB-KW"/>
</dbReference>
<dbReference type="EMBL" id="JWLW01000012">
    <property type="protein sequence ID" value="KHT54454.1"/>
    <property type="molecule type" value="Genomic_DNA"/>
</dbReference>
<dbReference type="PANTHER" id="PTHR30349:SF41">
    <property type="entry name" value="INTEGRASE_RECOMBINASE PROTEIN MJ0367-RELATED"/>
    <property type="match status" value="1"/>
</dbReference>
<dbReference type="InterPro" id="IPR013762">
    <property type="entry name" value="Integrase-like_cat_sf"/>
</dbReference>
<dbReference type="Gene3D" id="1.10.150.130">
    <property type="match status" value="1"/>
</dbReference>
<comment type="similarity">
    <text evidence="1">Belongs to the 'phage' integrase family.</text>
</comment>
<dbReference type="InterPro" id="IPR002104">
    <property type="entry name" value="Integrase_catalytic"/>
</dbReference>
<evidence type="ECO:0000259" key="5">
    <source>
        <dbReference type="PROSITE" id="PS51898"/>
    </source>
</evidence>
<evidence type="ECO:0000256" key="4">
    <source>
        <dbReference type="ARBA" id="ARBA00023172"/>
    </source>
</evidence>
<keyword evidence="2" id="KW-0229">DNA integration</keyword>
<sequence>MATQIDRHNIDDSLYVFLQDNSKKWYARFQLFGKWHCKSTKQTDKDEAIAAARLLRMEWKIKAETGTLTKSKRFRDVANKAITSMEHELAHGGGKVSYKDYVGALNKYHIPFFDRTFITSIDQQKIKEFEIWRIKKAGKVLNKSTILNHNAALQMVFKEAIENQWMLPVQVPVLTAKGEQGSRRAAFTEDEYDKVIETLESMRDNSRKDKTRQIRQLLLDYSDVAINTGIRPGTEMEELTWGDILMTRQNHQVIFKIKIRKGKTTKHTGTRTVVCKDEIVYPLMELRDRFPNRKPADKLFRLADGTETKELGRTFSAALDECNLKNSPDGPRTLYSLRHTYITWQLLSRHLRMDVLARQCGTSTAMIEQHYSHVVPSMFEEELSGVTFENSEEKPKSKRALAREKRTKKVLEQRFKEWELEYKKRGCI</sequence>
<name>A0A0B3YAA6_9ALTE</name>
<dbReference type="GO" id="GO:0015074">
    <property type="term" value="P:DNA integration"/>
    <property type="evidence" value="ECO:0007669"/>
    <property type="project" value="UniProtKB-KW"/>
</dbReference>
<dbReference type="InterPro" id="IPR011010">
    <property type="entry name" value="DNA_brk_join_enz"/>
</dbReference>
<accession>A0A0B3YAA6</accession>
<dbReference type="Proteomes" id="UP000031197">
    <property type="component" value="Unassembled WGS sequence"/>
</dbReference>
<dbReference type="PROSITE" id="PS51898">
    <property type="entry name" value="TYR_RECOMBINASE"/>
    <property type="match status" value="1"/>
</dbReference>
<dbReference type="PANTHER" id="PTHR30349">
    <property type="entry name" value="PHAGE INTEGRASE-RELATED"/>
    <property type="match status" value="1"/>
</dbReference>
<dbReference type="SUPFAM" id="SSF56349">
    <property type="entry name" value="DNA breaking-rejoining enzymes"/>
    <property type="match status" value="1"/>
</dbReference>
<gene>
    <name evidence="6" type="ORF">RJ41_08045</name>
</gene>
<dbReference type="InterPro" id="IPR050090">
    <property type="entry name" value="Tyrosine_recombinase_XerCD"/>
</dbReference>
<dbReference type="AlphaFoldDB" id="A0A0B3YAA6"/>
<evidence type="ECO:0000256" key="3">
    <source>
        <dbReference type="ARBA" id="ARBA00023125"/>
    </source>
</evidence>
<evidence type="ECO:0000256" key="2">
    <source>
        <dbReference type="ARBA" id="ARBA00022908"/>
    </source>
</evidence>
<proteinExistence type="inferred from homology"/>
<comment type="caution">
    <text evidence="6">The sequence shown here is derived from an EMBL/GenBank/DDBJ whole genome shotgun (WGS) entry which is preliminary data.</text>
</comment>
<evidence type="ECO:0000313" key="7">
    <source>
        <dbReference type="Proteomes" id="UP000031197"/>
    </source>
</evidence>
<organism evidence="6 7">
    <name type="scientific">Alteromonas marina</name>
    <dbReference type="NCBI Taxonomy" id="203795"/>
    <lineage>
        <taxon>Bacteria</taxon>
        <taxon>Pseudomonadati</taxon>
        <taxon>Pseudomonadota</taxon>
        <taxon>Gammaproteobacteria</taxon>
        <taxon>Alteromonadales</taxon>
        <taxon>Alteromonadaceae</taxon>
        <taxon>Alteromonas/Salinimonas group</taxon>
        <taxon>Alteromonas</taxon>
    </lineage>
</organism>
<evidence type="ECO:0000313" key="6">
    <source>
        <dbReference type="EMBL" id="KHT54454.1"/>
    </source>
</evidence>
<dbReference type="Gene3D" id="1.10.443.10">
    <property type="entry name" value="Intergrase catalytic core"/>
    <property type="match status" value="1"/>
</dbReference>
<keyword evidence="7" id="KW-1185">Reference proteome</keyword>
<feature type="domain" description="Tyr recombinase" evidence="5">
    <location>
        <begin position="182"/>
        <end position="384"/>
    </location>
</feature>
<dbReference type="GO" id="GO:0006310">
    <property type="term" value="P:DNA recombination"/>
    <property type="evidence" value="ECO:0007669"/>
    <property type="project" value="UniProtKB-KW"/>
</dbReference>
<keyword evidence="3" id="KW-0238">DNA-binding</keyword>
<reference evidence="6 7" key="1">
    <citation type="submission" date="2014-12" db="EMBL/GenBank/DDBJ databases">
        <title>Genome sequencing of Alteromonas marina AD001.</title>
        <authorList>
            <person name="Adrian T.G.S."/>
            <person name="Chan K.G."/>
        </authorList>
    </citation>
    <scope>NUCLEOTIDE SEQUENCE [LARGE SCALE GENOMIC DNA]</scope>
    <source>
        <strain evidence="6 7">AD001</strain>
    </source>
</reference>